<feature type="chain" id="PRO_5038534646" description="Secreted protein" evidence="2">
    <location>
        <begin position="26"/>
        <end position="229"/>
    </location>
</feature>
<evidence type="ECO:0000313" key="4">
    <source>
        <dbReference type="Proteomes" id="UP000663791"/>
    </source>
</evidence>
<feature type="region of interest" description="Disordered" evidence="1">
    <location>
        <begin position="26"/>
        <end position="78"/>
    </location>
</feature>
<proteinExistence type="predicted"/>
<evidence type="ECO:0008006" key="5">
    <source>
        <dbReference type="Google" id="ProtNLM"/>
    </source>
</evidence>
<keyword evidence="4" id="KW-1185">Reference proteome</keyword>
<accession>A0A938Y076</accession>
<dbReference type="EMBL" id="JAERTX010000005">
    <property type="protein sequence ID" value="MBM9459752.1"/>
    <property type="molecule type" value="Genomic_DNA"/>
</dbReference>
<dbReference type="PROSITE" id="PS51257">
    <property type="entry name" value="PROKAR_LIPOPROTEIN"/>
    <property type="match status" value="1"/>
</dbReference>
<evidence type="ECO:0000256" key="2">
    <source>
        <dbReference type="SAM" id="SignalP"/>
    </source>
</evidence>
<reference evidence="3" key="1">
    <citation type="submission" date="2021-01" db="EMBL/GenBank/DDBJ databases">
        <title>Novel species in genus Nocardioides.</title>
        <authorList>
            <person name="Zhang G."/>
        </authorList>
    </citation>
    <scope>NUCLEOTIDE SEQUENCE</scope>
    <source>
        <strain evidence="3">Zg-536</strain>
    </source>
</reference>
<evidence type="ECO:0000313" key="3">
    <source>
        <dbReference type="EMBL" id="MBM9459752.1"/>
    </source>
</evidence>
<gene>
    <name evidence="3" type="ORF">JK386_07535</name>
</gene>
<dbReference type="RefSeq" id="WP_205291054.1">
    <property type="nucleotide sequence ID" value="NZ_CP074406.1"/>
</dbReference>
<organism evidence="3 4">
    <name type="scientific">Nocardioides faecalis</name>
    <dbReference type="NCBI Taxonomy" id="2803858"/>
    <lineage>
        <taxon>Bacteria</taxon>
        <taxon>Bacillati</taxon>
        <taxon>Actinomycetota</taxon>
        <taxon>Actinomycetes</taxon>
        <taxon>Propionibacteriales</taxon>
        <taxon>Nocardioidaceae</taxon>
        <taxon>Nocardioides</taxon>
    </lineage>
</organism>
<dbReference type="AlphaFoldDB" id="A0A938Y076"/>
<name>A0A938Y076_9ACTN</name>
<feature type="compositionally biased region" description="Low complexity" evidence="1">
    <location>
        <begin position="41"/>
        <end position="64"/>
    </location>
</feature>
<sequence length="229" mass="23804">MTPMTTRKNLSVFAVLLATSSLALTACGGEDEDTDAKDKTSQSTEETTEATETPTESAETETSPVAPAAPAGDVTAPGTELAIGEPAVVPFTSGTDSSGTVEVTITEIKKGSADDLKPLNLGDRAAGLVPYYIQVNVKGVSGSETLAHTSINESIEGALPDGSRAQTLSIIGTFEPCDNVSFPGEFADGTSYTTCVPYLAQESTEVSSARYAQRDGEYSSYDGKPVVWK</sequence>
<dbReference type="Proteomes" id="UP000663791">
    <property type="component" value="Unassembled WGS sequence"/>
</dbReference>
<comment type="caution">
    <text evidence="3">The sequence shown here is derived from an EMBL/GenBank/DDBJ whole genome shotgun (WGS) entry which is preliminary data.</text>
</comment>
<keyword evidence="2" id="KW-0732">Signal</keyword>
<evidence type="ECO:0000256" key="1">
    <source>
        <dbReference type="SAM" id="MobiDB-lite"/>
    </source>
</evidence>
<protein>
    <recommendedName>
        <fullName evidence="5">Secreted protein</fullName>
    </recommendedName>
</protein>
<feature type="signal peptide" evidence="2">
    <location>
        <begin position="1"/>
        <end position="25"/>
    </location>
</feature>